<name>A0A0C9YA77_9AGAR</name>
<feature type="compositionally biased region" description="Polar residues" evidence="1">
    <location>
        <begin position="1"/>
        <end position="10"/>
    </location>
</feature>
<feature type="region of interest" description="Disordered" evidence="1">
    <location>
        <begin position="1"/>
        <end position="49"/>
    </location>
</feature>
<evidence type="ECO:0000256" key="1">
    <source>
        <dbReference type="SAM" id="MobiDB-lite"/>
    </source>
</evidence>
<evidence type="ECO:0000313" key="2">
    <source>
        <dbReference type="EMBL" id="KIK04923.1"/>
    </source>
</evidence>
<dbReference type="EMBL" id="KN838565">
    <property type="protein sequence ID" value="KIK04923.1"/>
    <property type="molecule type" value="Genomic_DNA"/>
</dbReference>
<organism evidence="2 3">
    <name type="scientific">Laccaria amethystina LaAM-08-1</name>
    <dbReference type="NCBI Taxonomy" id="1095629"/>
    <lineage>
        <taxon>Eukaryota</taxon>
        <taxon>Fungi</taxon>
        <taxon>Dikarya</taxon>
        <taxon>Basidiomycota</taxon>
        <taxon>Agaricomycotina</taxon>
        <taxon>Agaricomycetes</taxon>
        <taxon>Agaricomycetidae</taxon>
        <taxon>Agaricales</taxon>
        <taxon>Agaricineae</taxon>
        <taxon>Hydnangiaceae</taxon>
        <taxon>Laccaria</taxon>
    </lineage>
</organism>
<reference evidence="2 3" key="1">
    <citation type="submission" date="2014-04" db="EMBL/GenBank/DDBJ databases">
        <authorList>
            <consortium name="DOE Joint Genome Institute"/>
            <person name="Kuo A."/>
            <person name="Kohler A."/>
            <person name="Nagy L.G."/>
            <person name="Floudas D."/>
            <person name="Copeland A."/>
            <person name="Barry K.W."/>
            <person name="Cichocki N."/>
            <person name="Veneault-Fourrey C."/>
            <person name="LaButti K."/>
            <person name="Lindquist E.A."/>
            <person name="Lipzen A."/>
            <person name="Lundell T."/>
            <person name="Morin E."/>
            <person name="Murat C."/>
            <person name="Sun H."/>
            <person name="Tunlid A."/>
            <person name="Henrissat B."/>
            <person name="Grigoriev I.V."/>
            <person name="Hibbett D.S."/>
            <person name="Martin F."/>
            <person name="Nordberg H.P."/>
            <person name="Cantor M.N."/>
            <person name="Hua S.X."/>
        </authorList>
    </citation>
    <scope>NUCLEOTIDE SEQUENCE [LARGE SCALE GENOMIC DNA]</scope>
    <source>
        <strain evidence="2 3">LaAM-08-1</strain>
    </source>
</reference>
<dbReference type="Proteomes" id="UP000054477">
    <property type="component" value="Unassembled WGS sequence"/>
</dbReference>
<evidence type="ECO:0000313" key="3">
    <source>
        <dbReference type="Proteomes" id="UP000054477"/>
    </source>
</evidence>
<gene>
    <name evidence="2" type="ORF">K443DRAFT_120762</name>
</gene>
<dbReference type="HOGENOM" id="CLU_1643980_0_0_1"/>
<reference evidence="3" key="2">
    <citation type="submission" date="2015-01" db="EMBL/GenBank/DDBJ databases">
        <title>Evolutionary Origins and Diversification of the Mycorrhizal Mutualists.</title>
        <authorList>
            <consortium name="DOE Joint Genome Institute"/>
            <consortium name="Mycorrhizal Genomics Consortium"/>
            <person name="Kohler A."/>
            <person name="Kuo A."/>
            <person name="Nagy L.G."/>
            <person name="Floudas D."/>
            <person name="Copeland A."/>
            <person name="Barry K.W."/>
            <person name="Cichocki N."/>
            <person name="Veneault-Fourrey C."/>
            <person name="LaButti K."/>
            <person name="Lindquist E.A."/>
            <person name="Lipzen A."/>
            <person name="Lundell T."/>
            <person name="Morin E."/>
            <person name="Murat C."/>
            <person name="Riley R."/>
            <person name="Ohm R."/>
            <person name="Sun H."/>
            <person name="Tunlid A."/>
            <person name="Henrissat B."/>
            <person name="Grigoriev I.V."/>
            <person name="Hibbett D.S."/>
            <person name="Martin F."/>
        </authorList>
    </citation>
    <scope>NUCLEOTIDE SEQUENCE [LARGE SCALE GENOMIC DNA]</scope>
    <source>
        <strain evidence="3">LaAM-08-1</strain>
    </source>
</reference>
<sequence>MVQHITSKATVKSLDEGKTKSKGKGKGKNAQNTQGTKQDAKNKPPAPVDGMVSESVRKFMFNLAMFSMKECSKDLKKRVNKKMYMDLNNNEPFDTWRAQLLVRIKKTLNPGKLDINNYEIHFTVACVSPSPLIVSSDEEYTNMLERKCNKENQHEDSEGDE</sequence>
<protein>
    <submittedName>
        <fullName evidence="2">Uncharacterized protein</fullName>
    </submittedName>
</protein>
<proteinExistence type="predicted"/>
<dbReference type="AlphaFoldDB" id="A0A0C9YA77"/>
<dbReference type="OrthoDB" id="3063862at2759"/>
<keyword evidence="3" id="KW-1185">Reference proteome</keyword>
<accession>A0A0C9YA77</accession>